<dbReference type="Proteomes" id="UP000001058">
    <property type="component" value="Unassembled WGS sequence"/>
</dbReference>
<proteinExistence type="predicted"/>
<evidence type="ECO:0000313" key="4">
    <source>
        <dbReference type="EMBL" id="EFJ42212.1"/>
    </source>
</evidence>
<evidence type="ECO:0000256" key="1">
    <source>
        <dbReference type="ARBA" id="ARBA00022741"/>
    </source>
</evidence>
<accession>D8UDL0</accession>
<feature type="domain" description="Protein kinase" evidence="3">
    <location>
        <begin position="1"/>
        <end position="241"/>
    </location>
</feature>
<gene>
    <name evidence="4" type="ORF">VOLCADRAFT_31874</name>
</gene>
<dbReference type="Pfam" id="PF00069">
    <property type="entry name" value="Pkinase"/>
    <property type="match status" value="1"/>
</dbReference>
<dbReference type="InterPro" id="IPR008271">
    <property type="entry name" value="Ser/Thr_kinase_AS"/>
</dbReference>
<dbReference type="PROSITE" id="PS00108">
    <property type="entry name" value="PROTEIN_KINASE_ST"/>
    <property type="match status" value="1"/>
</dbReference>
<dbReference type="RefSeq" id="XP_002956755.1">
    <property type="nucleotide sequence ID" value="XM_002956709.1"/>
</dbReference>
<dbReference type="EMBL" id="GL378385">
    <property type="protein sequence ID" value="EFJ42212.1"/>
    <property type="molecule type" value="Genomic_DNA"/>
</dbReference>
<dbReference type="OrthoDB" id="25592at2759"/>
<sequence>YDYVRTLAEGSYGDVHECIHAASGQRVAIKRFKAAHLDPQIWRLAMRELRVLQTLPSHPNIVQLKRAVCSQSSGRLFFVFELLHGSLLGELGRHPGGFLPPGPLKHVAWQLLQALAHCHDNKVVHRDVKPANVLLSNELQQQQPHSVVKLCDFGFARWLAPGAPRAAGCGGAPPHVATMSAYVVTRWYRPPEVIVEDLYGTAVDIWSYGCTIAELASGHPLFPGCSSADQLWRISRCLGPL</sequence>
<keyword evidence="5" id="KW-1185">Reference proteome</keyword>
<name>D8UDL0_VOLCA</name>
<keyword evidence="1" id="KW-0547">Nucleotide-binding</keyword>
<dbReference type="SMART" id="SM00220">
    <property type="entry name" value="S_TKc"/>
    <property type="match status" value="1"/>
</dbReference>
<dbReference type="SUPFAM" id="SSF56112">
    <property type="entry name" value="Protein kinase-like (PK-like)"/>
    <property type="match status" value="1"/>
</dbReference>
<dbReference type="GeneID" id="9627682"/>
<dbReference type="GO" id="GO:0004672">
    <property type="term" value="F:protein kinase activity"/>
    <property type="evidence" value="ECO:0007669"/>
    <property type="project" value="InterPro"/>
</dbReference>
<keyword evidence="2" id="KW-0067">ATP-binding</keyword>
<dbReference type="eggNOG" id="KOG0593">
    <property type="taxonomic scope" value="Eukaryota"/>
</dbReference>
<dbReference type="Gene3D" id="1.10.510.10">
    <property type="entry name" value="Transferase(Phosphotransferase) domain 1"/>
    <property type="match status" value="1"/>
</dbReference>
<evidence type="ECO:0000256" key="2">
    <source>
        <dbReference type="ARBA" id="ARBA00022840"/>
    </source>
</evidence>
<dbReference type="InterPro" id="IPR011009">
    <property type="entry name" value="Kinase-like_dom_sf"/>
</dbReference>
<dbReference type="InterPro" id="IPR050117">
    <property type="entry name" value="MAPK"/>
</dbReference>
<evidence type="ECO:0000313" key="5">
    <source>
        <dbReference type="Proteomes" id="UP000001058"/>
    </source>
</evidence>
<dbReference type="KEGG" id="vcn:VOLCADRAFT_31874"/>
<dbReference type="AlphaFoldDB" id="D8UDL0"/>
<dbReference type="PANTHER" id="PTHR24055">
    <property type="entry name" value="MITOGEN-ACTIVATED PROTEIN KINASE"/>
    <property type="match status" value="1"/>
</dbReference>
<dbReference type="GO" id="GO:0005524">
    <property type="term" value="F:ATP binding"/>
    <property type="evidence" value="ECO:0007669"/>
    <property type="project" value="UniProtKB-KW"/>
</dbReference>
<feature type="non-terminal residue" evidence="4">
    <location>
        <position position="1"/>
    </location>
</feature>
<feature type="non-terminal residue" evidence="4">
    <location>
        <position position="241"/>
    </location>
</feature>
<reference evidence="4 5" key="1">
    <citation type="journal article" date="2010" name="Science">
        <title>Genomic analysis of organismal complexity in the multicellular green alga Volvox carteri.</title>
        <authorList>
            <person name="Prochnik S.E."/>
            <person name="Umen J."/>
            <person name="Nedelcu A.M."/>
            <person name="Hallmann A."/>
            <person name="Miller S.M."/>
            <person name="Nishii I."/>
            <person name="Ferris P."/>
            <person name="Kuo A."/>
            <person name="Mitros T."/>
            <person name="Fritz-Laylin L.K."/>
            <person name="Hellsten U."/>
            <person name="Chapman J."/>
            <person name="Simakov O."/>
            <person name="Rensing S.A."/>
            <person name="Terry A."/>
            <person name="Pangilinan J."/>
            <person name="Kapitonov V."/>
            <person name="Jurka J."/>
            <person name="Salamov A."/>
            <person name="Shapiro H."/>
            <person name="Schmutz J."/>
            <person name="Grimwood J."/>
            <person name="Lindquist E."/>
            <person name="Lucas S."/>
            <person name="Grigoriev I.V."/>
            <person name="Schmitt R."/>
            <person name="Kirk D."/>
            <person name="Rokhsar D.S."/>
        </authorList>
    </citation>
    <scope>NUCLEOTIDE SEQUENCE [LARGE SCALE GENOMIC DNA]</scope>
    <source>
        <strain evidence="5">f. Nagariensis / Eve</strain>
    </source>
</reference>
<dbReference type="InParanoid" id="D8UDL0"/>
<dbReference type="PROSITE" id="PS50011">
    <property type="entry name" value="PROTEIN_KINASE_DOM"/>
    <property type="match status" value="1"/>
</dbReference>
<evidence type="ECO:0000259" key="3">
    <source>
        <dbReference type="PROSITE" id="PS50011"/>
    </source>
</evidence>
<organism evidence="5">
    <name type="scientific">Volvox carteri f. nagariensis</name>
    <dbReference type="NCBI Taxonomy" id="3068"/>
    <lineage>
        <taxon>Eukaryota</taxon>
        <taxon>Viridiplantae</taxon>
        <taxon>Chlorophyta</taxon>
        <taxon>core chlorophytes</taxon>
        <taxon>Chlorophyceae</taxon>
        <taxon>CS clade</taxon>
        <taxon>Chlamydomonadales</taxon>
        <taxon>Volvocaceae</taxon>
        <taxon>Volvox</taxon>
    </lineage>
</organism>
<protein>
    <recommendedName>
        <fullName evidence="3">Protein kinase domain-containing protein</fullName>
    </recommendedName>
</protein>
<dbReference type="InterPro" id="IPR000719">
    <property type="entry name" value="Prot_kinase_dom"/>
</dbReference>
<dbReference type="Gene3D" id="3.30.200.20">
    <property type="entry name" value="Phosphorylase Kinase, domain 1"/>
    <property type="match status" value="1"/>
</dbReference>